<evidence type="ECO:0000313" key="1">
    <source>
        <dbReference type="EMBL" id="JAH50270.1"/>
    </source>
</evidence>
<dbReference type="AlphaFoldDB" id="A0A0E9TBL8"/>
<organism evidence="1">
    <name type="scientific">Anguilla anguilla</name>
    <name type="common">European freshwater eel</name>
    <name type="synonym">Muraena anguilla</name>
    <dbReference type="NCBI Taxonomy" id="7936"/>
    <lineage>
        <taxon>Eukaryota</taxon>
        <taxon>Metazoa</taxon>
        <taxon>Chordata</taxon>
        <taxon>Craniata</taxon>
        <taxon>Vertebrata</taxon>
        <taxon>Euteleostomi</taxon>
        <taxon>Actinopterygii</taxon>
        <taxon>Neopterygii</taxon>
        <taxon>Teleostei</taxon>
        <taxon>Anguilliformes</taxon>
        <taxon>Anguillidae</taxon>
        <taxon>Anguilla</taxon>
    </lineage>
</organism>
<protein>
    <submittedName>
        <fullName evidence="1">Uncharacterized protein</fullName>
    </submittedName>
</protein>
<name>A0A0E9TBL8_ANGAN</name>
<reference evidence="1" key="2">
    <citation type="journal article" date="2015" name="Fish Shellfish Immunol.">
        <title>Early steps in the European eel (Anguilla anguilla)-Vibrio vulnificus interaction in the gills: Role of the RtxA13 toxin.</title>
        <authorList>
            <person name="Callol A."/>
            <person name="Pajuelo D."/>
            <person name="Ebbesson L."/>
            <person name="Teles M."/>
            <person name="MacKenzie S."/>
            <person name="Amaro C."/>
        </authorList>
    </citation>
    <scope>NUCLEOTIDE SEQUENCE</scope>
</reference>
<dbReference type="EMBL" id="GBXM01058307">
    <property type="protein sequence ID" value="JAH50270.1"/>
    <property type="molecule type" value="Transcribed_RNA"/>
</dbReference>
<reference evidence="1" key="1">
    <citation type="submission" date="2014-11" db="EMBL/GenBank/DDBJ databases">
        <authorList>
            <person name="Amaro Gonzalez C."/>
        </authorList>
    </citation>
    <scope>NUCLEOTIDE SEQUENCE</scope>
</reference>
<sequence length="33" mass="3733">MFHFLLPSRVIGMTSVSCSKAKSFFCISKEGYM</sequence>
<proteinExistence type="predicted"/>
<accession>A0A0E9TBL8</accession>